<accession>A0A128EDY8</accession>
<organism evidence="1 2">
    <name type="scientific">Campylobacter geochelonis</name>
    <dbReference type="NCBI Taxonomy" id="1780362"/>
    <lineage>
        <taxon>Bacteria</taxon>
        <taxon>Pseudomonadati</taxon>
        <taxon>Campylobacterota</taxon>
        <taxon>Epsilonproteobacteria</taxon>
        <taxon>Campylobacterales</taxon>
        <taxon>Campylobacteraceae</taxon>
        <taxon>Campylobacter</taxon>
    </lineage>
</organism>
<dbReference type="Pfam" id="PF04359">
    <property type="entry name" value="DUF493"/>
    <property type="match status" value="1"/>
</dbReference>
<evidence type="ECO:0000313" key="1">
    <source>
        <dbReference type="EMBL" id="CZE46622.1"/>
    </source>
</evidence>
<evidence type="ECO:0000313" key="2">
    <source>
        <dbReference type="Proteomes" id="UP000069632"/>
    </source>
</evidence>
<reference evidence="1 2" key="1">
    <citation type="submission" date="2016-02" db="EMBL/GenBank/DDBJ databases">
        <authorList>
            <consortium name="Pathogen Informatics"/>
        </authorList>
    </citation>
    <scope>NUCLEOTIDE SEQUENCE [LARGE SCALE GENOMIC DNA]</scope>
    <source>
        <strain evidence="1 2">RC20</strain>
    </source>
</reference>
<dbReference type="InterPro" id="IPR027471">
    <property type="entry name" value="YbeD-like_sf"/>
</dbReference>
<protein>
    <submittedName>
        <fullName evidence="1">Putative methyl-accepting chemotaxis sensory transducer with Pas/Pac sensor</fullName>
    </submittedName>
</protein>
<dbReference type="OrthoDB" id="281538at2"/>
<dbReference type="InterPro" id="IPR007454">
    <property type="entry name" value="UPF0250_YbeD-like"/>
</dbReference>
<sequence length="88" mass="10344">MASICELNSKKPEILYPNFWEYKVIMDSKEHDEKKLEEIVANKEHKISFSKHSNGGKYMSFNVSVLVNSEAERVELFEKFKKISKFVL</sequence>
<keyword evidence="2" id="KW-1185">Reference proteome</keyword>
<dbReference type="EMBL" id="FIZP01000001">
    <property type="protein sequence ID" value="CZE46622.1"/>
    <property type="molecule type" value="Genomic_DNA"/>
</dbReference>
<dbReference type="Proteomes" id="UP000069632">
    <property type="component" value="Unassembled WGS sequence"/>
</dbReference>
<proteinExistence type="predicted"/>
<dbReference type="AlphaFoldDB" id="A0A128EDY8"/>
<dbReference type="SUPFAM" id="SSF117991">
    <property type="entry name" value="YbeD/HP0495-like"/>
    <property type="match status" value="1"/>
</dbReference>
<name>A0A128EDY8_9BACT</name>
<dbReference type="Gene3D" id="3.30.70.260">
    <property type="match status" value="1"/>
</dbReference>
<dbReference type="RefSeq" id="WP_075493000.1">
    <property type="nucleotide sequence ID" value="NZ_CP053844.1"/>
</dbReference>
<gene>
    <name evidence="1" type="ORF">ERS672216_00474</name>
</gene>